<proteinExistence type="predicted"/>
<sequence>MGKKKNNIKSNKLKAAGNVSSEACSPPAKKVKLLPGSKEFALEKAAVSTRCDIASVIANIAQHYRAKGDAHHEAAKKEAVLRDHAYDQALEDRAAAIEAATPAKANVAKEDEEAAPEPEHQVSEGDATKERRRWKMPIVAGAVPLSDELHDPGVPREMKPEDGYIERKLGLRVKIDGPECDDTCKVIPQRQLKPTKQGVTANVQRPQMLAMPVANGFEAATPLKTSNGRQVRPLISSEHGSNWGSLRQTPSTRNFLRSRIKTSSATAIFVPGTEGKLLTSFGAFKIGPYSPVFGLVVGIPGLVRRQLELPLPYVDKKEDLPAHVKTVNADDVPWILMALADPKHKRKFWKILLHVVLPGTMITARPAAVLAALALLMGIV</sequence>
<accession>A0ACC1STZ6</accession>
<evidence type="ECO:0000313" key="2">
    <source>
        <dbReference type="Proteomes" id="UP001148629"/>
    </source>
</evidence>
<dbReference type="EMBL" id="JANRMS010000118">
    <property type="protein sequence ID" value="KAJ3546306.1"/>
    <property type="molecule type" value="Genomic_DNA"/>
</dbReference>
<name>A0ACC1STZ6_9HYPO</name>
<protein>
    <submittedName>
        <fullName evidence="1">Uncharacterized protein</fullName>
    </submittedName>
</protein>
<organism evidence="1 2">
    <name type="scientific">Fusarium decemcellulare</name>
    <dbReference type="NCBI Taxonomy" id="57161"/>
    <lineage>
        <taxon>Eukaryota</taxon>
        <taxon>Fungi</taxon>
        <taxon>Dikarya</taxon>
        <taxon>Ascomycota</taxon>
        <taxon>Pezizomycotina</taxon>
        <taxon>Sordariomycetes</taxon>
        <taxon>Hypocreomycetidae</taxon>
        <taxon>Hypocreales</taxon>
        <taxon>Nectriaceae</taxon>
        <taxon>Fusarium</taxon>
        <taxon>Fusarium decemcellulare species complex</taxon>
    </lineage>
</organism>
<keyword evidence="2" id="KW-1185">Reference proteome</keyword>
<evidence type="ECO:0000313" key="1">
    <source>
        <dbReference type="EMBL" id="KAJ3546306.1"/>
    </source>
</evidence>
<reference evidence="1" key="1">
    <citation type="submission" date="2022-08" db="EMBL/GenBank/DDBJ databases">
        <title>Genome Sequence of Fusarium decemcellulare.</title>
        <authorList>
            <person name="Buettner E."/>
        </authorList>
    </citation>
    <scope>NUCLEOTIDE SEQUENCE</scope>
    <source>
        <strain evidence="1">Babe19</strain>
    </source>
</reference>
<dbReference type="Proteomes" id="UP001148629">
    <property type="component" value="Unassembled WGS sequence"/>
</dbReference>
<comment type="caution">
    <text evidence="1">The sequence shown here is derived from an EMBL/GenBank/DDBJ whole genome shotgun (WGS) entry which is preliminary data.</text>
</comment>
<gene>
    <name evidence="1" type="ORF">NM208_g2076</name>
</gene>